<evidence type="ECO:0000313" key="2">
    <source>
        <dbReference type="EMBL" id="KAL3633849.1"/>
    </source>
</evidence>
<dbReference type="EMBL" id="JAVIJP010000099">
    <property type="protein sequence ID" value="KAL3615772.1"/>
    <property type="molecule type" value="Genomic_DNA"/>
</dbReference>
<sequence length="62" mass="6911">MESKAFFAGSVSGGFRRCGLIDRLLLASEARKTATKGLRVLRMMLLLNRREVSGDGARLRDR</sequence>
<name>A0ABD3BER8_9LAMI</name>
<dbReference type="AlphaFoldDB" id="A0ABD3BER8"/>
<reference evidence="1" key="2">
    <citation type="submission" date="2024-11" db="EMBL/GenBank/DDBJ databases">
        <authorList>
            <person name="Burger M."/>
            <person name="Chory J."/>
        </authorList>
    </citation>
    <scope>NUCLEOTIDE SEQUENCE</scope>
    <source>
        <strain evidence="1">Tecolote</strain>
        <tissue evidence="1">Flower</tissue>
    </source>
</reference>
<evidence type="ECO:0000313" key="3">
    <source>
        <dbReference type="EMBL" id="KAL3648745.1"/>
    </source>
</evidence>
<keyword evidence="4" id="KW-1185">Reference proteome</keyword>
<dbReference type="EMBL" id="JAVIJP010000007">
    <property type="protein sequence ID" value="KAL3648745.1"/>
    <property type="molecule type" value="Genomic_DNA"/>
</dbReference>
<dbReference type="Proteomes" id="UP001632038">
    <property type="component" value="Unassembled WGS sequence"/>
</dbReference>
<accession>A0ABD3BER8</accession>
<reference evidence="3 4" key="1">
    <citation type="journal article" date="2024" name="IScience">
        <title>Strigolactones Initiate the Formation of Haustorium-like Structures in Castilleja.</title>
        <authorList>
            <person name="Buerger M."/>
            <person name="Peterson D."/>
            <person name="Chory J."/>
        </authorList>
    </citation>
    <scope>NUCLEOTIDE SEQUENCE [LARGE SCALE GENOMIC DNA]</scope>
    <source>
        <strain evidence="3">Tecolote</strain>
        <tissue evidence="3">Flower</tissue>
    </source>
</reference>
<protein>
    <submittedName>
        <fullName evidence="1">Uncharacterized protein</fullName>
    </submittedName>
</protein>
<gene>
    <name evidence="3" type="ORF">CASFOL_005148</name>
    <name evidence="2" type="ORF">CASFOL_022611</name>
    <name evidence="1" type="ORF">CASFOL_040066</name>
</gene>
<evidence type="ECO:0000313" key="4">
    <source>
        <dbReference type="Proteomes" id="UP001632038"/>
    </source>
</evidence>
<organism evidence="1 4">
    <name type="scientific">Castilleja foliolosa</name>
    <dbReference type="NCBI Taxonomy" id="1961234"/>
    <lineage>
        <taxon>Eukaryota</taxon>
        <taxon>Viridiplantae</taxon>
        <taxon>Streptophyta</taxon>
        <taxon>Embryophyta</taxon>
        <taxon>Tracheophyta</taxon>
        <taxon>Spermatophyta</taxon>
        <taxon>Magnoliopsida</taxon>
        <taxon>eudicotyledons</taxon>
        <taxon>Gunneridae</taxon>
        <taxon>Pentapetalae</taxon>
        <taxon>asterids</taxon>
        <taxon>lamiids</taxon>
        <taxon>Lamiales</taxon>
        <taxon>Orobanchaceae</taxon>
        <taxon>Pedicularideae</taxon>
        <taxon>Castillejinae</taxon>
        <taxon>Castilleja</taxon>
    </lineage>
</organism>
<comment type="caution">
    <text evidence="1">The sequence shown here is derived from an EMBL/GenBank/DDBJ whole genome shotgun (WGS) entry which is preliminary data.</text>
</comment>
<evidence type="ECO:0000313" key="1">
    <source>
        <dbReference type="EMBL" id="KAL3615772.1"/>
    </source>
</evidence>
<dbReference type="EMBL" id="JAVIJP010000029">
    <property type="protein sequence ID" value="KAL3633849.1"/>
    <property type="molecule type" value="Genomic_DNA"/>
</dbReference>
<proteinExistence type="predicted"/>